<keyword evidence="14" id="KW-1185">Reference proteome</keyword>
<evidence type="ECO:0000256" key="7">
    <source>
        <dbReference type="ARBA" id="ARBA00023230"/>
    </source>
</evidence>
<dbReference type="Proteomes" id="UP000233160">
    <property type="component" value="Unassembled WGS sequence"/>
</dbReference>
<evidence type="ECO:0000256" key="11">
    <source>
        <dbReference type="SAM" id="SignalP"/>
    </source>
</evidence>
<evidence type="ECO:0000313" key="13">
    <source>
        <dbReference type="Ensembl" id="ENSPCOP00000015134.1"/>
    </source>
</evidence>
<feature type="repeat" description="TPR" evidence="9">
    <location>
        <begin position="171"/>
        <end position="204"/>
    </location>
</feature>
<dbReference type="InterPro" id="IPR001623">
    <property type="entry name" value="DnaJ_domain"/>
</dbReference>
<evidence type="ECO:0000256" key="10">
    <source>
        <dbReference type="SAM" id="MobiDB-lite"/>
    </source>
</evidence>
<keyword evidence="6" id="KW-1015">Disulfide bond</keyword>
<evidence type="ECO:0000256" key="4">
    <source>
        <dbReference type="ARBA" id="ARBA00022803"/>
    </source>
</evidence>
<evidence type="ECO:0000256" key="1">
    <source>
        <dbReference type="ARBA" id="ARBA00004240"/>
    </source>
</evidence>
<feature type="chain" id="PRO_5014477897" description="DnaJ homolog subfamily C member 3" evidence="11">
    <location>
        <begin position="32"/>
        <end position="453"/>
    </location>
</feature>
<dbReference type="Gene3D" id="1.25.40.10">
    <property type="entry name" value="Tetratricopeptide repeat domain"/>
    <property type="match status" value="2"/>
</dbReference>
<dbReference type="PROSITE" id="PS50005">
    <property type="entry name" value="TPR"/>
    <property type="match status" value="3"/>
</dbReference>
<dbReference type="SMART" id="SM00271">
    <property type="entry name" value="DnaJ"/>
    <property type="match status" value="1"/>
</dbReference>
<dbReference type="FunFam" id="1.10.287.110:FF:000015">
    <property type="entry name" value="dnaJ homolog subfamily C member 3"/>
    <property type="match status" value="1"/>
</dbReference>
<reference evidence="13" key="1">
    <citation type="submission" date="2025-08" db="UniProtKB">
        <authorList>
            <consortium name="Ensembl"/>
        </authorList>
    </citation>
    <scope>IDENTIFICATION</scope>
</reference>
<dbReference type="PANTHER" id="PTHR44140:SF3">
    <property type="entry name" value="DNAJ HOMOLOG SUBFAMILY C MEMBER 3"/>
    <property type="match status" value="1"/>
</dbReference>
<sequence>MVAPGSVTSRLGSVFPFLLVLVDLQYEGAECGVNADVEKHLELGKKLLAAGQLADALSQFHAAVDGDPDNYIAYYRRATVFLAMGKSKAALPDLTKVIELKMDFTAARLQRGHLLLKQGKLDEAEDDFKKVVCVWDAELRELRAECFIKEGEPRKAISDLKAASKLKNDNTEAFYKISTLYYQLGDHELSLSEVRECLKLDQDHKRCFAHYKQVKKLNKLIESAEELIRDGRYTDATSKYESVMKTEPNIAEYTIRSKERICHCFSKDEKPVEAIRICSEVLQVEPDNVNALKDRAEAYLIEEMYDEAIQDYETAQEHNENDQQIREGLEKAQRLLKQSQKRDYYKILGVKRNAKKQEIIKAYRKLALQWHPDNFQNEEEKKKAEKKFIDIAAAKEVLSDPEMRKKFDDGEDPLDAESQQGGGGNPFHRSWNSWQGFNPFSSGGPFRFKFHFN</sequence>
<evidence type="ECO:0000256" key="9">
    <source>
        <dbReference type="PROSITE-ProRule" id="PRU00339"/>
    </source>
</evidence>
<dbReference type="GeneTree" id="ENSGT00940000159806"/>
<feature type="region of interest" description="Disordered" evidence="10">
    <location>
        <begin position="400"/>
        <end position="430"/>
    </location>
</feature>
<dbReference type="GO" id="GO:0034975">
    <property type="term" value="P:protein folding in endoplasmic reticulum"/>
    <property type="evidence" value="ECO:0007669"/>
    <property type="project" value="TreeGrafter"/>
</dbReference>
<feature type="repeat" description="TPR" evidence="9">
    <location>
        <begin position="289"/>
        <end position="322"/>
    </location>
</feature>
<dbReference type="CDD" id="cd06257">
    <property type="entry name" value="DnaJ"/>
    <property type="match status" value="1"/>
</dbReference>
<dbReference type="Pfam" id="PF13181">
    <property type="entry name" value="TPR_8"/>
    <property type="match status" value="1"/>
</dbReference>
<dbReference type="GO" id="GO:0051087">
    <property type="term" value="F:protein-folding chaperone binding"/>
    <property type="evidence" value="ECO:0007669"/>
    <property type="project" value="TreeGrafter"/>
</dbReference>
<protein>
    <recommendedName>
        <fullName evidence="8">DnaJ homolog subfamily C member 3</fullName>
    </recommendedName>
</protein>
<evidence type="ECO:0000256" key="2">
    <source>
        <dbReference type="ARBA" id="ARBA00022729"/>
    </source>
</evidence>
<evidence type="ECO:0000256" key="8">
    <source>
        <dbReference type="ARBA" id="ARBA00039409"/>
    </source>
</evidence>
<evidence type="ECO:0000259" key="12">
    <source>
        <dbReference type="PROSITE" id="PS50076"/>
    </source>
</evidence>
<dbReference type="SUPFAM" id="SSF48452">
    <property type="entry name" value="TPR-like"/>
    <property type="match status" value="1"/>
</dbReference>
<feature type="signal peptide" evidence="11">
    <location>
        <begin position="1"/>
        <end position="31"/>
    </location>
</feature>
<dbReference type="AlphaFoldDB" id="A0A2K6FMC0"/>
<dbReference type="Pfam" id="PF13432">
    <property type="entry name" value="TPR_16"/>
    <property type="match status" value="2"/>
</dbReference>
<feature type="domain" description="J" evidence="12">
    <location>
        <begin position="343"/>
        <end position="411"/>
    </location>
</feature>
<comment type="subcellular location">
    <subcellularLocation>
        <location evidence="1">Endoplasmic reticulum</location>
    </subcellularLocation>
</comment>
<accession>A0A2K6FMC0</accession>
<evidence type="ECO:0000256" key="6">
    <source>
        <dbReference type="ARBA" id="ARBA00023157"/>
    </source>
</evidence>
<dbReference type="InterPro" id="IPR051727">
    <property type="entry name" value="DnaJ_C3_Co-chaperones"/>
</dbReference>
<dbReference type="Ensembl" id="ENSPCOT00000025747.1">
    <property type="protein sequence ID" value="ENSPCOP00000015134.1"/>
    <property type="gene ID" value="ENSPCOG00000019285.1"/>
</dbReference>
<dbReference type="SUPFAM" id="SSF46565">
    <property type="entry name" value="Chaperone J-domain"/>
    <property type="match status" value="1"/>
</dbReference>
<dbReference type="SMART" id="SM00028">
    <property type="entry name" value="TPR"/>
    <property type="match status" value="7"/>
</dbReference>
<keyword evidence="2 11" id="KW-0732">Signal</keyword>
<dbReference type="InterPro" id="IPR011990">
    <property type="entry name" value="TPR-like_helical_dom_sf"/>
</dbReference>
<evidence type="ECO:0000256" key="3">
    <source>
        <dbReference type="ARBA" id="ARBA00022737"/>
    </source>
</evidence>
<dbReference type="PROSITE" id="PS50076">
    <property type="entry name" value="DNAJ_2"/>
    <property type="match status" value="1"/>
</dbReference>
<reference evidence="13" key="2">
    <citation type="submission" date="2025-09" db="UniProtKB">
        <authorList>
            <consortium name="Ensembl"/>
        </authorList>
    </citation>
    <scope>IDENTIFICATION</scope>
</reference>
<evidence type="ECO:0000256" key="5">
    <source>
        <dbReference type="ARBA" id="ARBA00022824"/>
    </source>
</evidence>
<keyword evidence="5" id="KW-0256">Endoplasmic reticulum</keyword>
<evidence type="ECO:0000313" key="14">
    <source>
        <dbReference type="Proteomes" id="UP000233160"/>
    </source>
</evidence>
<organism evidence="13 14">
    <name type="scientific">Propithecus coquereli</name>
    <name type="common">Coquerel's sifaka</name>
    <name type="synonym">Propithecus verreauxi coquereli</name>
    <dbReference type="NCBI Taxonomy" id="379532"/>
    <lineage>
        <taxon>Eukaryota</taxon>
        <taxon>Metazoa</taxon>
        <taxon>Chordata</taxon>
        <taxon>Craniata</taxon>
        <taxon>Vertebrata</taxon>
        <taxon>Euteleostomi</taxon>
        <taxon>Mammalia</taxon>
        <taxon>Eutheria</taxon>
        <taxon>Euarchontoglires</taxon>
        <taxon>Primates</taxon>
        <taxon>Strepsirrhini</taxon>
        <taxon>Lemuriformes</taxon>
        <taxon>Indriidae</taxon>
        <taxon>Propithecus</taxon>
    </lineage>
</organism>
<dbReference type="PRINTS" id="PR00625">
    <property type="entry name" value="JDOMAIN"/>
</dbReference>
<gene>
    <name evidence="13" type="primary">DNAJC3</name>
</gene>
<name>A0A2K6FMC0_PROCO</name>
<dbReference type="Pfam" id="PF00226">
    <property type="entry name" value="DnaJ"/>
    <property type="match status" value="1"/>
</dbReference>
<keyword evidence="7" id="KW-0834">Unfolded protein response</keyword>
<dbReference type="PANTHER" id="PTHR44140">
    <property type="entry name" value="LD25575P"/>
    <property type="match status" value="1"/>
</dbReference>
<dbReference type="Gene3D" id="1.10.287.110">
    <property type="entry name" value="DnaJ domain"/>
    <property type="match status" value="1"/>
</dbReference>
<keyword evidence="4 9" id="KW-0802">TPR repeat</keyword>
<dbReference type="GO" id="GO:0006986">
    <property type="term" value="P:response to unfolded protein"/>
    <property type="evidence" value="ECO:0007669"/>
    <property type="project" value="UniProtKB-KW"/>
</dbReference>
<dbReference type="InterPro" id="IPR036869">
    <property type="entry name" value="J_dom_sf"/>
</dbReference>
<dbReference type="InterPro" id="IPR019734">
    <property type="entry name" value="TPR_rpt"/>
</dbReference>
<feature type="repeat" description="TPR" evidence="9">
    <location>
        <begin position="37"/>
        <end position="70"/>
    </location>
</feature>
<dbReference type="GO" id="GO:0051787">
    <property type="term" value="F:misfolded protein binding"/>
    <property type="evidence" value="ECO:0007669"/>
    <property type="project" value="TreeGrafter"/>
</dbReference>
<proteinExistence type="predicted"/>
<dbReference type="GO" id="GO:0005783">
    <property type="term" value="C:endoplasmic reticulum"/>
    <property type="evidence" value="ECO:0007669"/>
    <property type="project" value="UniProtKB-SubCell"/>
</dbReference>
<keyword evidence="3" id="KW-0677">Repeat</keyword>